<feature type="signal peptide" evidence="1">
    <location>
        <begin position="1"/>
        <end position="22"/>
    </location>
</feature>
<proteinExistence type="predicted"/>
<dbReference type="EMBL" id="VRYZ01000003">
    <property type="protein sequence ID" value="TXS92507.1"/>
    <property type="molecule type" value="Genomic_DNA"/>
</dbReference>
<sequence length="267" mass="29201">MLRRALQLGLFCSLFLGLPASAARWQVDECGHGAAVSQPPRYTLVIIIDDIGNQLGAGRSAVELPGRLNYAVLPHTPHGPALAELAHRRGKEVLLHQPMSNLAHKPLGRGGLTPELPRERFDSVLQAAIASVPHARGLNNHMGSDLTRRRPQMEWLMAELADRQLYFVDSRTDKGTVAATVAGETRVPHLSRQVFLDNQRNPEAIAERFAHFTRLARERGTAVAIGHPYPETIAFLQQALPSLASGPYRLALVSEVLASGHVETNKP</sequence>
<dbReference type="AlphaFoldDB" id="A0A5C8ZYL8"/>
<dbReference type="InterPro" id="IPR006837">
    <property type="entry name" value="Divergent_DAC"/>
</dbReference>
<organism evidence="2 3">
    <name type="scientific">Parahaliea aestuarii</name>
    <dbReference type="NCBI Taxonomy" id="1852021"/>
    <lineage>
        <taxon>Bacteria</taxon>
        <taxon>Pseudomonadati</taxon>
        <taxon>Pseudomonadota</taxon>
        <taxon>Gammaproteobacteria</taxon>
        <taxon>Cellvibrionales</taxon>
        <taxon>Halieaceae</taxon>
        <taxon>Parahaliea</taxon>
    </lineage>
</organism>
<dbReference type="PANTHER" id="PTHR30105">
    <property type="entry name" value="UNCHARACTERIZED YIBQ-RELATED"/>
    <property type="match status" value="1"/>
</dbReference>
<dbReference type="Proteomes" id="UP000321933">
    <property type="component" value="Unassembled WGS sequence"/>
</dbReference>
<feature type="chain" id="PRO_5022944849" evidence="1">
    <location>
        <begin position="23"/>
        <end position="267"/>
    </location>
</feature>
<evidence type="ECO:0000256" key="1">
    <source>
        <dbReference type="SAM" id="SignalP"/>
    </source>
</evidence>
<reference evidence="2 3" key="1">
    <citation type="submission" date="2019-08" db="EMBL/GenBank/DDBJ databases">
        <title>Parahaliea maris sp. nov., isolated from the surface seawater.</title>
        <authorList>
            <person name="Liu Y."/>
        </authorList>
    </citation>
    <scope>NUCLEOTIDE SEQUENCE [LARGE SCALE GENOMIC DNA]</scope>
    <source>
        <strain evidence="2 3">S2-26</strain>
    </source>
</reference>
<comment type="caution">
    <text evidence="2">The sequence shown here is derived from an EMBL/GenBank/DDBJ whole genome shotgun (WGS) entry which is preliminary data.</text>
</comment>
<dbReference type="CDD" id="cd10936">
    <property type="entry name" value="CE4_DAC2"/>
    <property type="match status" value="1"/>
</dbReference>
<dbReference type="RefSeq" id="WP_148063878.1">
    <property type="nucleotide sequence ID" value="NZ_VRYZ01000003.1"/>
</dbReference>
<keyword evidence="1" id="KW-0732">Signal</keyword>
<accession>A0A5C8ZYL8</accession>
<dbReference type="Gene3D" id="3.20.20.370">
    <property type="entry name" value="Glycoside hydrolase/deacetylase"/>
    <property type="match status" value="1"/>
</dbReference>
<dbReference type="PANTHER" id="PTHR30105:SF2">
    <property type="entry name" value="DIVERGENT POLYSACCHARIDE DEACETYLASE SUPERFAMILY"/>
    <property type="match status" value="1"/>
</dbReference>
<protein>
    <submittedName>
        <fullName evidence="2">Divergent polysaccharide deacetylase family protein</fullName>
    </submittedName>
</protein>
<name>A0A5C8ZYL8_9GAMM</name>
<keyword evidence="3" id="KW-1185">Reference proteome</keyword>
<dbReference type="InterPro" id="IPR011330">
    <property type="entry name" value="Glyco_hydro/deAcase_b/a-brl"/>
</dbReference>
<evidence type="ECO:0000313" key="3">
    <source>
        <dbReference type="Proteomes" id="UP000321933"/>
    </source>
</evidence>
<dbReference type="GO" id="GO:0005975">
    <property type="term" value="P:carbohydrate metabolic process"/>
    <property type="evidence" value="ECO:0007669"/>
    <property type="project" value="InterPro"/>
</dbReference>
<dbReference type="SUPFAM" id="SSF88713">
    <property type="entry name" value="Glycoside hydrolase/deacetylase"/>
    <property type="match status" value="1"/>
</dbReference>
<gene>
    <name evidence="2" type="ORF">FVW59_08810</name>
</gene>
<evidence type="ECO:0000313" key="2">
    <source>
        <dbReference type="EMBL" id="TXS92507.1"/>
    </source>
</evidence>
<dbReference type="Pfam" id="PF04748">
    <property type="entry name" value="Polysacc_deac_2"/>
    <property type="match status" value="1"/>
</dbReference>
<dbReference type="OrthoDB" id="9784811at2"/>